<evidence type="ECO:0000313" key="1">
    <source>
        <dbReference type="EMBL" id="GAI36358.1"/>
    </source>
</evidence>
<reference evidence="1" key="1">
    <citation type="journal article" date="2014" name="Front. Microbiol.">
        <title>High frequency of phylogenetically diverse reductive dehalogenase-homologous genes in deep subseafloor sedimentary metagenomes.</title>
        <authorList>
            <person name="Kawai M."/>
            <person name="Futagami T."/>
            <person name="Toyoda A."/>
            <person name="Takaki Y."/>
            <person name="Nishi S."/>
            <person name="Hori S."/>
            <person name="Arai W."/>
            <person name="Tsubouchi T."/>
            <person name="Morono Y."/>
            <person name="Uchiyama I."/>
            <person name="Ito T."/>
            <person name="Fujiyama A."/>
            <person name="Inagaki F."/>
            <person name="Takami H."/>
        </authorList>
    </citation>
    <scope>NUCLEOTIDE SEQUENCE</scope>
    <source>
        <strain evidence="1">Expedition CK06-06</strain>
    </source>
</reference>
<comment type="caution">
    <text evidence="1">The sequence shown here is derived from an EMBL/GenBank/DDBJ whole genome shotgun (WGS) entry which is preliminary data.</text>
</comment>
<dbReference type="EMBL" id="BARV01023404">
    <property type="protein sequence ID" value="GAI36358.1"/>
    <property type="molecule type" value="Genomic_DNA"/>
</dbReference>
<sequence>MKIHGIRIVANEMFPPLLRKYKYYAVVQFLYVEDESGKRKVNKIFQETYGETEEEAKEKMLQQVRDWVKSQ</sequence>
<proteinExistence type="predicted"/>
<name>X1MYH6_9ZZZZ</name>
<accession>X1MYH6</accession>
<protein>
    <submittedName>
        <fullName evidence="1">Uncharacterized protein</fullName>
    </submittedName>
</protein>
<organism evidence="1">
    <name type="scientific">marine sediment metagenome</name>
    <dbReference type="NCBI Taxonomy" id="412755"/>
    <lineage>
        <taxon>unclassified sequences</taxon>
        <taxon>metagenomes</taxon>
        <taxon>ecological metagenomes</taxon>
    </lineage>
</organism>
<dbReference type="AlphaFoldDB" id="X1MYH6"/>
<gene>
    <name evidence="1" type="ORF">S06H3_38402</name>
</gene>